<dbReference type="InterPro" id="IPR001611">
    <property type="entry name" value="Leu-rich_rpt"/>
</dbReference>
<dbReference type="Proteomes" id="UP001234989">
    <property type="component" value="Chromosome 9"/>
</dbReference>
<gene>
    <name evidence="11" type="ORF">MTR67_038704</name>
</gene>
<dbReference type="Gene3D" id="3.80.10.10">
    <property type="entry name" value="Ribonuclease Inhibitor"/>
    <property type="match status" value="1"/>
</dbReference>
<keyword evidence="4 9" id="KW-0732">Signal</keyword>
<keyword evidence="8" id="KW-0325">Glycoprotein</keyword>
<evidence type="ECO:0000313" key="12">
    <source>
        <dbReference type="Proteomes" id="UP001234989"/>
    </source>
</evidence>
<keyword evidence="6" id="KW-1133">Transmembrane helix</keyword>
<dbReference type="Gene3D" id="1.10.510.10">
    <property type="entry name" value="Transferase(Phosphotransferase) domain 1"/>
    <property type="match status" value="1"/>
</dbReference>
<keyword evidence="3" id="KW-0812">Transmembrane</keyword>
<comment type="subcellular location">
    <subcellularLocation>
        <location evidence="1">Membrane</location>
    </subcellularLocation>
</comment>
<reference evidence="11" key="1">
    <citation type="submission" date="2023-08" db="EMBL/GenBank/DDBJ databases">
        <title>A de novo genome assembly of Solanum verrucosum Schlechtendal, a Mexican diploid species geographically isolated from the other diploid A-genome species in potato relatives.</title>
        <authorList>
            <person name="Hosaka K."/>
        </authorList>
    </citation>
    <scope>NUCLEOTIDE SEQUENCE</scope>
    <source>
        <tissue evidence="11">Young leaves</tissue>
    </source>
</reference>
<dbReference type="GO" id="GO:0005524">
    <property type="term" value="F:ATP binding"/>
    <property type="evidence" value="ECO:0007669"/>
    <property type="project" value="InterPro"/>
</dbReference>
<feature type="chain" id="PRO_5042209966" description="Protein kinase domain-containing protein" evidence="9">
    <location>
        <begin position="25"/>
        <end position="348"/>
    </location>
</feature>
<evidence type="ECO:0000259" key="10">
    <source>
        <dbReference type="SMART" id="SM00220"/>
    </source>
</evidence>
<feature type="signal peptide" evidence="9">
    <location>
        <begin position="1"/>
        <end position="24"/>
    </location>
</feature>
<dbReference type="InterPro" id="IPR051564">
    <property type="entry name" value="LRR_receptor-like_kinase"/>
</dbReference>
<keyword evidence="12" id="KW-1185">Reference proteome</keyword>
<dbReference type="SUPFAM" id="SSF52058">
    <property type="entry name" value="L domain-like"/>
    <property type="match status" value="1"/>
</dbReference>
<dbReference type="AlphaFoldDB" id="A0AAF0ZQH0"/>
<dbReference type="PANTHER" id="PTHR48055">
    <property type="entry name" value="LEUCINE-RICH REPEAT RECEPTOR PROTEIN KINASE EMS1"/>
    <property type="match status" value="1"/>
</dbReference>
<dbReference type="SMART" id="SM00220">
    <property type="entry name" value="S_TKc"/>
    <property type="match status" value="1"/>
</dbReference>
<sequence>MGRRCIVLFGLAVFILLHNQTSLATDEAALFALKSHISSHPNNSLVRLESLAAPATIEKLQRLSLSFNEFTGTVPRELENLTALVTLFFGQQLLEGKIPVELGNLKKLQKLGLTENEFTGSVPASIFNISVVQATKGFNETNLLGNGSFSKVYKGILKYGTLFAAKRLDIVIDVASAMDYLNKGHSTAVVQGRLLFKQQQLQPLDILLQETFIIFFTIISEYGQNGIVSTSCDVYNFGILTMEMFTRTRPGDEIFIGDLTIQRWVSDSFPGEIRKVVDSNLVQPRDEKVDAKMQCLLSIMELALSCTFVTPDARISIENALSTLKKIRLRFVSSWHLVELDRLLLYAI</sequence>
<dbReference type="FunFam" id="3.80.10.10:FF:000041">
    <property type="entry name" value="LRR receptor-like serine/threonine-protein kinase ERECTA"/>
    <property type="match status" value="1"/>
</dbReference>
<dbReference type="GO" id="GO:0016020">
    <property type="term" value="C:membrane"/>
    <property type="evidence" value="ECO:0007669"/>
    <property type="project" value="UniProtKB-SubCell"/>
</dbReference>
<evidence type="ECO:0000256" key="1">
    <source>
        <dbReference type="ARBA" id="ARBA00004370"/>
    </source>
</evidence>
<evidence type="ECO:0000256" key="3">
    <source>
        <dbReference type="ARBA" id="ARBA00022692"/>
    </source>
</evidence>
<protein>
    <recommendedName>
        <fullName evidence="10">Protein kinase domain-containing protein</fullName>
    </recommendedName>
</protein>
<evidence type="ECO:0000256" key="8">
    <source>
        <dbReference type="ARBA" id="ARBA00023180"/>
    </source>
</evidence>
<dbReference type="SUPFAM" id="SSF56112">
    <property type="entry name" value="Protein kinase-like (PK-like)"/>
    <property type="match status" value="1"/>
</dbReference>
<keyword evidence="7" id="KW-0472">Membrane</keyword>
<dbReference type="Gene3D" id="3.30.200.20">
    <property type="entry name" value="Phosphorylase Kinase, domain 1"/>
    <property type="match status" value="1"/>
</dbReference>
<evidence type="ECO:0000256" key="4">
    <source>
        <dbReference type="ARBA" id="ARBA00022729"/>
    </source>
</evidence>
<keyword evidence="5" id="KW-0677">Repeat</keyword>
<evidence type="ECO:0000256" key="6">
    <source>
        <dbReference type="ARBA" id="ARBA00022989"/>
    </source>
</evidence>
<dbReference type="EMBL" id="CP133620">
    <property type="protein sequence ID" value="WMV45319.1"/>
    <property type="molecule type" value="Genomic_DNA"/>
</dbReference>
<keyword evidence="2" id="KW-0433">Leucine-rich repeat</keyword>
<evidence type="ECO:0000256" key="5">
    <source>
        <dbReference type="ARBA" id="ARBA00022737"/>
    </source>
</evidence>
<proteinExistence type="predicted"/>
<evidence type="ECO:0000256" key="2">
    <source>
        <dbReference type="ARBA" id="ARBA00022614"/>
    </source>
</evidence>
<dbReference type="InterPro" id="IPR032675">
    <property type="entry name" value="LRR_dom_sf"/>
</dbReference>
<evidence type="ECO:0000313" key="11">
    <source>
        <dbReference type="EMBL" id="WMV45319.1"/>
    </source>
</evidence>
<dbReference type="PANTHER" id="PTHR48055:SF36">
    <property type="entry name" value="PROTEIN KINASE, PLANT-TYPE, PUTATIVE-RELATED"/>
    <property type="match status" value="1"/>
</dbReference>
<name>A0AAF0ZQH0_SOLVR</name>
<dbReference type="GO" id="GO:0004672">
    <property type="term" value="F:protein kinase activity"/>
    <property type="evidence" value="ECO:0007669"/>
    <property type="project" value="InterPro"/>
</dbReference>
<accession>A0AAF0ZQH0</accession>
<evidence type="ECO:0000256" key="7">
    <source>
        <dbReference type="ARBA" id="ARBA00023136"/>
    </source>
</evidence>
<evidence type="ECO:0000256" key="9">
    <source>
        <dbReference type="SAM" id="SignalP"/>
    </source>
</evidence>
<dbReference type="Pfam" id="PF00560">
    <property type="entry name" value="LRR_1"/>
    <property type="match status" value="1"/>
</dbReference>
<organism evidence="11 12">
    <name type="scientific">Solanum verrucosum</name>
    <dbReference type="NCBI Taxonomy" id="315347"/>
    <lineage>
        <taxon>Eukaryota</taxon>
        <taxon>Viridiplantae</taxon>
        <taxon>Streptophyta</taxon>
        <taxon>Embryophyta</taxon>
        <taxon>Tracheophyta</taxon>
        <taxon>Spermatophyta</taxon>
        <taxon>Magnoliopsida</taxon>
        <taxon>eudicotyledons</taxon>
        <taxon>Gunneridae</taxon>
        <taxon>Pentapetalae</taxon>
        <taxon>asterids</taxon>
        <taxon>lamiids</taxon>
        <taxon>Solanales</taxon>
        <taxon>Solanaceae</taxon>
        <taxon>Solanoideae</taxon>
        <taxon>Solaneae</taxon>
        <taxon>Solanum</taxon>
    </lineage>
</organism>
<feature type="domain" description="Protein kinase" evidence="10">
    <location>
        <begin position="138"/>
        <end position="332"/>
    </location>
</feature>
<dbReference type="InterPro" id="IPR000719">
    <property type="entry name" value="Prot_kinase_dom"/>
</dbReference>
<dbReference type="InterPro" id="IPR011009">
    <property type="entry name" value="Kinase-like_dom_sf"/>
</dbReference>